<evidence type="ECO:0000313" key="5">
    <source>
        <dbReference type="Proteomes" id="UP001144036"/>
    </source>
</evidence>
<reference evidence="4" key="1">
    <citation type="submission" date="2022-11" db="EMBL/GenBank/DDBJ databases">
        <title>Nonomuraea corallina sp. nov., a new species of the genus Nonomuraea isolated from sea side sediment in Thai sea.</title>
        <authorList>
            <person name="Ngamcharungchit C."/>
            <person name="Matsumoto A."/>
            <person name="Suriyachadkun C."/>
            <person name="Panbangred W."/>
            <person name="Inahashi Y."/>
            <person name="Intra B."/>
        </authorList>
    </citation>
    <scope>NUCLEOTIDE SEQUENCE</scope>
    <source>
        <strain evidence="4">MCN248</strain>
    </source>
</reference>
<protein>
    <submittedName>
        <fullName evidence="4">Helix-turn-helix domain containing protein</fullName>
    </submittedName>
</protein>
<feature type="DNA-binding region" description="H-T-H motif" evidence="2">
    <location>
        <begin position="28"/>
        <end position="47"/>
    </location>
</feature>
<dbReference type="Proteomes" id="UP001144036">
    <property type="component" value="Unassembled WGS sequence"/>
</dbReference>
<dbReference type="InterPro" id="IPR050109">
    <property type="entry name" value="HTH-type_TetR-like_transc_reg"/>
</dbReference>
<keyword evidence="1 2" id="KW-0238">DNA-binding</keyword>
<comment type="caution">
    <text evidence="4">The sequence shown here is derived from an EMBL/GenBank/DDBJ whole genome shotgun (WGS) entry which is preliminary data.</text>
</comment>
<feature type="domain" description="HTH tetR-type" evidence="3">
    <location>
        <begin position="5"/>
        <end position="65"/>
    </location>
</feature>
<dbReference type="PROSITE" id="PS50977">
    <property type="entry name" value="HTH_TETR_2"/>
    <property type="match status" value="1"/>
</dbReference>
<keyword evidence="5" id="KW-1185">Reference proteome</keyword>
<evidence type="ECO:0000256" key="2">
    <source>
        <dbReference type="PROSITE-ProRule" id="PRU00335"/>
    </source>
</evidence>
<evidence type="ECO:0000259" key="3">
    <source>
        <dbReference type="PROSITE" id="PS50977"/>
    </source>
</evidence>
<name>A0ABT4SK24_9ACTN</name>
<dbReference type="InterPro" id="IPR001647">
    <property type="entry name" value="HTH_TetR"/>
</dbReference>
<proteinExistence type="predicted"/>
<dbReference type="PRINTS" id="PR00455">
    <property type="entry name" value="HTHTETR"/>
</dbReference>
<dbReference type="PANTHER" id="PTHR30055:SF146">
    <property type="entry name" value="HTH-TYPE TRANSCRIPTIONAL DUAL REGULATOR CECR"/>
    <property type="match status" value="1"/>
</dbReference>
<sequence length="175" mass="19751">MARPSDTRARIQAVARELFVRQGVQNTSLRQIADRLGITKPALYYHFASRDDLVRSIVQPLVDDMERFVAGREPGGDPRELLDDYFDLIWRHREVIVMMVRELTVLSHLDLGKRMIEWRQRLVALLLGDDLTTAQRIRATIALGGLADCSVEYAHLPAEDVKPTAVEVAATALGF</sequence>
<dbReference type="SUPFAM" id="SSF46689">
    <property type="entry name" value="Homeodomain-like"/>
    <property type="match status" value="1"/>
</dbReference>
<dbReference type="PANTHER" id="PTHR30055">
    <property type="entry name" value="HTH-TYPE TRANSCRIPTIONAL REGULATOR RUTR"/>
    <property type="match status" value="1"/>
</dbReference>
<gene>
    <name evidence="4" type="ORF">OUY22_29570</name>
</gene>
<dbReference type="EMBL" id="JAPNNL010000165">
    <property type="protein sequence ID" value="MDA0637576.1"/>
    <property type="molecule type" value="Genomic_DNA"/>
</dbReference>
<accession>A0ABT4SK24</accession>
<evidence type="ECO:0000256" key="1">
    <source>
        <dbReference type="ARBA" id="ARBA00023125"/>
    </source>
</evidence>
<dbReference type="Gene3D" id="1.10.357.10">
    <property type="entry name" value="Tetracycline Repressor, domain 2"/>
    <property type="match status" value="1"/>
</dbReference>
<dbReference type="RefSeq" id="WP_270158477.1">
    <property type="nucleotide sequence ID" value="NZ_JAPNNL010000165.1"/>
</dbReference>
<organism evidence="4 5">
    <name type="scientific">Nonomuraea corallina</name>
    <dbReference type="NCBI Taxonomy" id="2989783"/>
    <lineage>
        <taxon>Bacteria</taxon>
        <taxon>Bacillati</taxon>
        <taxon>Actinomycetota</taxon>
        <taxon>Actinomycetes</taxon>
        <taxon>Streptosporangiales</taxon>
        <taxon>Streptosporangiaceae</taxon>
        <taxon>Nonomuraea</taxon>
    </lineage>
</organism>
<evidence type="ECO:0000313" key="4">
    <source>
        <dbReference type="EMBL" id="MDA0637576.1"/>
    </source>
</evidence>
<dbReference type="InterPro" id="IPR009057">
    <property type="entry name" value="Homeodomain-like_sf"/>
</dbReference>
<dbReference type="Pfam" id="PF00440">
    <property type="entry name" value="TetR_N"/>
    <property type="match status" value="1"/>
</dbReference>